<dbReference type="InterPro" id="IPR051553">
    <property type="entry name" value="Ran_GTPase-activating"/>
</dbReference>
<feature type="repeat" description="RCC1" evidence="1">
    <location>
        <begin position="224"/>
        <end position="276"/>
    </location>
</feature>
<feature type="repeat" description="RCC1" evidence="1">
    <location>
        <begin position="164"/>
        <end position="214"/>
    </location>
</feature>
<dbReference type="OrthoDB" id="61110at2759"/>
<dbReference type="InterPro" id="IPR009091">
    <property type="entry name" value="RCC1/BLIP-II"/>
</dbReference>
<organism evidence="2 3">
    <name type="scientific">Ladona fulva</name>
    <name type="common">Scarce chaser dragonfly</name>
    <name type="synonym">Libellula fulva</name>
    <dbReference type="NCBI Taxonomy" id="123851"/>
    <lineage>
        <taxon>Eukaryota</taxon>
        <taxon>Metazoa</taxon>
        <taxon>Ecdysozoa</taxon>
        <taxon>Arthropoda</taxon>
        <taxon>Hexapoda</taxon>
        <taxon>Insecta</taxon>
        <taxon>Pterygota</taxon>
        <taxon>Palaeoptera</taxon>
        <taxon>Odonata</taxon>
        <taxon>Epiprocta</taxon>
        <taxon>Anisoptera</taxon>
        <taxon>Libelluloidea</taxon>
        <taxon>Libellulidae</taxon>
        <taxon>Ladona</taxon>
    </lineage>
</organism>
<evidence type="ECO:0000256" key="1">
    <source>
        <dbReference type="PROSITE-ProRule" id="PRU00235"/>
    </source>
</evidence>
<evidence type="ECO:0000313" key="2">
    <source>
        <dbReference type="EMBL" id="KAG8228878.1"/>
    </source>
</evidence>
<dbReference type="PANTHER" id="PTHR45982">
    <property type="entry name" value="REGULATOR OF CHROMOSOME CONDENSATION"/>
    <property type="match status" value="1"/>
</dbReference>
<comment type="caution">
    <text evidence="2">The sequence shown here is derived from an EMBL/GenBank/DDBJ whole genome shotgun (WGS) entry which is preliminary data.</text>
</comment>
<dbReference type="PANTHER" id="PTHR45982:SF1">
    <property type="entry name" value="REGULATOR OF CHROMOSOME CONDENSATION"/>
    <property type="match status" value="1"/>
</dbReference>
<reference evidence="2" key="1">
    <citation type="submission" date="2013-04" db="EMBL/GenBank/DDBJ databases">
        <authorList>
            <person name="Qu J."/>
            <person name="Murali S.C."/>
            <person name="Bandaranaike D."/>
            <person name="Bellair M."/>
            <person name="Blankenburg K."/>
            <person name="Chao H."/>
            <person name="Dinh H."/>
            <person name="Doddapaneni H."/>
            <person name="Downs B."/>
            <person name="Dugan-Rocha S."/>
            <person name="Elkadiri S."/>
            <person name="Gnanaolivu R.D."/>
            <person name="Hernandez B."/>
            <person name="Javaid M."/>
            <person name="Jayaseelan J.C."/>
            <person name="Lee S."/>
            <person name="Li M."/>
            <person name="Ming W."/>
            <person name="Munidasa M."/>
            <person name="Muniz J."/>
            <person name="Nguyen L."/>
            <person name="Ongeri F."/>
            <person name="Osuji N."/>
            <person name="Pu L.-L."/>
            <person name="Puazo M."/>
            <person name="Qu C."/>
            <person name="Quiroz J."/>
            <person name="Raj R."/>
            <person name="Weissenberger G."/>
            <person name="Xin Y."/>
            <person name="Zou X."/>
            <person name="Han Y."/>
            <person name="Richards S."/>
            <person name="Worley K."/>
            <person name="Muzny D."/>
            <person name="Gibbs R."/>
        </authorList>
    </citation>
    <scope>NUCLEOTIDE SEQUENCE</scope>
    <source>
        <strain evidence="2">Sampled in the wild</strain>
    </source>
</reference>
<name>A0A8K0K6N2_LADFU</name>
<dbReference type="Gene3D" id="2.130.10.30">
    <property type="entry name" value="Regulator of chromosome condensation 1/beta-lactamase-inhibitor protein II"/>
    <property type="match status" value="2"/>
</dbReference>
<dbReference type="SUPFAM" id="SSF50985">
    <property type="entry name" value="RCC1/BLIP-II"/>
    <property type="match status" value="1"/>
</dbReference>
<feature type="repeat" description="RCC1" evidence="1">
    <location>
        <begin position="87"/>
        <end position="138"/>
    </location>
</feature>
<protein>
    <submittedName>
        <fullName evidence="2">Uncharacterized protein</fullName>
    </submittedName>
</protein>
<dbReference type="InterPro" id="IPR000408">
    <property type="entry name" value="Reg_chr_condens"/>
</dbReference>
<dbReference type="AlphaFoldDB" id="A0A8K0K6N2"/>
<sequence>MRIEINEFCLLILIKHPGEAKRLSLLFQPAQIRQLEERGKKSVIKFIVSLAPLLMPMPIHLKRSLKVFFDEIWAGAYCTFARDKAKGDIYICGLNNYNQLGYPETSPIFHPVPAPTFNGKHWIQISGGQHHTLALDESVSGFFHTHQFLQVVLKIRNRGDLVPGDVFSMGTGDVGQLGLGPDVIEKGRPAIIQSLSTVVEICAGGMHTVCLTKDGKLVVIDFYGIAHSLGRKEYGRLGLGPDSDDAERPTSIPTLLSKKTIWVACGSSVSYAVTEDGSAFSWGMGTNYQLGFGDDDSDVHEPKIIKSKQLEGRKTICISGGGQHAVILAAKVDAVPKAEAKDAERNSKE</sequence>
<dbReference type="Pfam" id="PF00415">
    <property type="entry name" value="RCC1"/>
    <property type="match status" value="4"/>
</dbReference>
<evidence type="ECO:0000313" key="3">
    <source>
        <dbReference type="Proteomes" id="UP000792457"/>
    </source>
</evidence>
<proteinExistence type="predicted"/>
<gene>
    <name evidence="2" type="ORF">J437_LFUL007615</name>
</gene>
<accession>A0A8K0K6N2</accession>
<reference evidence="2" key="2">
    <citation type="submission" date="2017-10" db="EMBL/GenBank/DDBJ databases">
        <title>Ladona fulva Genome sequencing and assembly.</title>
        <authorList>
            <person name="Murali S."/>
            <person name="Richards S."/>
            <person name="Bandaranaike D."/>
            <person name="Bellair M."/>
            <person name="Blankenburg K."/>
            <person name="Chao H."/>
            <person name="Dinh H."/>
            <person name="Doddapaneni H."/>
            <person name="Dugan-Rocha S."/>
            <person name="Elkadiri S."/>
            <person name="Gnanaolivu R."/>
            <person name="Hernandez B."/>
            <person name="Skinner E."/>
            <person name="Javaid M."/>
            <person name="Lee S."/>
            <person name="Li M."/>
            <person name="Ming W."/>
            <person name="Munidasa M."/>
            <person name="Muniz J."/>
            <person name="Nguyen L."/>
            <person name="Hughes D."/>
            <person name="Osuji N."/>
            <person name="Pu L.-L."/>
            <person name="Puazo M."/>
            <person name="Qu C."/>
            <person name="Quiroz J."/>
            <person name="Raj R."/>
            <person name="Weissenberger G."/>
            <person name="Xin Y."/>
            <person name="Zou X."/>
            <person name="Han Y."/>
            <person name="Worley K."/>
            <person name="Muzny D."/>
            <person name="Gibbs R."/>
        </authorList>
    </citation>
    <scope>NUCLEOTIDE SEQUENCE</scope>
    <source>
        <strain evidence="2">Sampled in the wild</strain>
    </source>
</reference>
<dbReference type="Proteomes" id="UP000792457">
    <property type="component" value="Unassembled WGS sequence"/>
</dbReference>
<dbReference type="EMBL" id="KZ308393">
    <property type="protein sequence ID" value="KAG8228878.1"/>
    <property type="molecule type" value="Genomic_DNA"/>
</dbReference>
<keyword evidence="3" id="KW-1185">Reference proteome</keyword>
<dbReference type="GO" id="GO:0005085">
    <property type="term" value="F:guanyl-nucleotide exchange factor activity"/>
    <property type="evidence" value="ECO:0007669"/>
    <property type="project" value="TreeGrafter"/>
</dbReference>
<dbReference type="PRINTS" id="PR00633">
    <property type="entry name" value="RCCNDNSATION"/>
</dbReference>
<dbReference type="PROSITE" id="PS50012">
    <property type="entry name" value="RCC1_3"/>
    <property type="match status" value="4"/>
</dbReference>
<dbReference type="GO" id="GO:0005737">
    <property type="term" value="C:cytoplasm"/>
    <property type="evidence" value="ECO:0007669"/>
    <property type="project" value="TreeGrafter"/>
</dbReference>
<feature type="repeat" description="RCC1" evidence="1">
    <location>
        <begin position="277"/>
        <end position="331"/>
    </location>
</feature>